<sequence length="249" mass="27561">MTREIIVVTSAYGNDTVAQLGGQSALLEIIKASGADGVEIRQELLTSNDEIDEIALKIKQLGLISAYSVPRALFDESGKIALKLVQNSLQDAARLGARFLKLSLGELPSQYDLNELHSVLSQSSVLLVIENDQTPEGGHIAPLVTFFDEVKAINLPIKMTFDMANWHWHNEDAFIAAQTFAPFVAYIHVKESQKKENKRVAIALDDSDGNWKKVLSILPKNVPYGIEFPLVAHDLITVTKHYVNQLKDI</sequence>
<organism evidence="2 3">
    <name type="scientific">Providencia burhodogranariea DSM 19968</name>
    <dbReference type="NCBI Taxonomy" id="1141662"/>
    <lineage>
        <taxon>Bacteria</taxon>
        <taxon>Pseudomonadati</taxon>
        <taxon>Pseudomonadota</taxon>
        <taxon>Gammaproteobacteria</taxon>
        <taxon>Enterobacterales</taxon>
        <taxon>Morganellaceae</taxon>
        <taxon>Providencia</taxon>
    </lineage>
</organism>
<protein>
    <submittedName>
        <fullName evidence="2">Xylose isomerase domain-containing protein TIM barrel</fullName>
    </submittedName>
</protein>
<dbReference type="PATRIC" id="fig|1141662.3.peg.2950"/>
<evidence type="ECO:0000313" key="3">
    <source>
        <dbReference type="Proteomes" id="UP000009336"/>
    </source>
</evidence>
<comment type="caution">
    <text evidence="2">The sequence shown here is derived from an EMBL/GenBank/DDBJ whole genome shotgun (WGS) entry which is preliminary data.</text>
</comment>
<dbReference type="OrthoDB" id="2237247at2"/>
<dbReference type="HOGENOM" id="CLU_068005_0_0_6"/>
<keyword evidence="2" id="KW-0413">Isomerase</keyword>
<dbReference type="GO" id="GO:0016853">
    <property type="term" value="F:isomerase activity"/>
    <property type="evidence" value="ECO:0007669"/>
    <property type="project" value="UniProtKB-KW"/>
</dbReference>
<accession>K8W9R9</accession>
<dbReference type="SUPFAM" id="SSF51658">
    <property type="entry name" value="Xylose isomerase-like"/>
    <property type="match status" value="1"/>
</dbReference>
<evidence type="ECO:0000313" key="2">
    <source>
        <dbReference type="EMBL" id="EKT57299.1"/>
    </source>
</evidence>
<dbReference type="EMBL" id="AKKL01000039">
    <property type="protein sequence ID" value="EKT57299.1"/>
    <property type="molecule type" value="Genomic_DNA"/>
</dbReference>
<dbReference type="eggNOG" id="COG1082">
    <property type="taxonomic scope" value="Bacteria"/>
</dbReference>
<dbReference type="Pfam" id="PF01261">
    <property type="entry name" value="AP_endonuc_2"/>
    <property type="match status" value="1"/>
</dbReference>
<dbReference type="Gene3D" id="3.20.20.150">
    <property type="entry name" value="Divalent-metal-dependent TIM barrel enzymes"/>
    <property type="match status" value="1"/>
</dbReference>
<name>K8W9R9_9GAMM</name>
<dbReference type="Proteomes" id="UP000009336">
    <property type="component" value="Unassembled WGS sequence"/>
</dbReference>
<dbReference type="InterPro" id="IPR013022">
    <property type="entry name" value="Xyl_isomerase-like_TIM-brl"/>
</dbReference>
<proteinExistence type="predicted"/>
<feature type="domain" description="Xylose isomerase-like TIM barrel" evidence="1">
    <location>
        <begin position="28"/>
        <end position="218"/>
    </location>
</feature>
<evidence type="ECO:0000259" key="1">
    <source>
        <dbReference type="Pfam" id="PF01261"/>
    </source>
</evidence>
<reference evidence="2 3" key="1">
    <citation type="journal article" date="2012" name="BMC Genomics">
        <title>Comparative genomics of bacteria in the genus Providencia isolated from wild Drosophila melanogaster.</title>
        <authorList>
            <person name="Galac M.R."/>
            <person name="Lazzaro B.P."/>
        </authorList>
    </citation>
    <scope>NUCLEOTIDE SEQUENCE [LARGE SCALE GENOMIC DNA]</scope>
    <source>
        <strain evidence="2 3">DSM 19968</strain>
    </source>
</reference>
<dbReference type="AlphaFoldDB" id="K8W9R9"/>
<dbReference type="STRING" id="1141662.OOA_14545"/>
<dbReference type="InterPro" id="IPR036237">
    <property type="entry name" value="Xyl_isomerase-like_sf"/>
</dbReference>
<dbReference type="RefSeq" id="WP_008912894.1">
    <property type="nucleotide sequence ID" value="NZ_KB233224.1"/>
</dbReference>
<keyword evidence="3" id="KW-1185">Reference proteome</keyword>
<gene>
    <name evidence="2" type="ORF">OOA_14545</name>
</gene>